<feature type="region of interest" description="Disordered" evidence="1">
    <location>
        <begin position="261"/>
        <end position="280"/>
    </location>
</feature>
<organism evidence="2 3">
    <name type="scientific">Clunio marinus</name>
    <dbReference type="NCBI Taxonomy" id="568069"/>
    <lineage>
        <taxon>Eukaryota</taxon>
        <taxon>Metazoa</taxon>
        <taxon>Ecdysozoa</taxon>
        <taxon>Arthropoda</taxon>
        <taxon>Hexapoda</taxon>
        <taxon>Insecta</taxon>
        <taxon>Pterygota</taxon>
        <taxon>Neoptera</taxon>
        <taxon>Endopterygota</taxon>
        <taxon>Diptera</taxon>
        <taxon>Nematocera</taxon>
        <taxon>Chironomoidea</taxon>
        <taxon>Chironomidae</taxon>
        <taxon>Clunio</taxon>
    </lineage>
</organism>
<feature type="compositionally biased region" description="Acidic residues" evidence="1">
    <location>
        <begin position="104"/>
        <end position="114"/>
    </location>
</feature>
<sequence>MLRLISYSSVDSFIKRDSVLDILDKYKVNPKILEHLQKQTRDADLNIFDLKLETKRNLMSKEKGIFVQHRREYYNDFEDCLRDYKNAKIKSLQKQTKIHLSDGDNGDSDSEYVDCTDTNELRHQTSSKSMPHVSSGIYRDGFSQQLEKKATATCIETEAQSQITVKAQLKADYNDLRTKNESSTQFTTHNNNNNNQIRNSSCNNSVISASDRKVNLSEKSITIHGNITAPSTSNIKFNVNQHATDNQQTESKDNFMSTTVQNAHKKDEQTRRKSCKKKKENVLLVMKDPTQR</sequence>
<evidence type="ECO:0000313" key="3">
    <source>
        <dbReference type="Proteomes" id="UP000183832"/>
    </source>
</evidence>
<name>A0A1J1HRP3_9DIPT</name>
<proteinExistence type="predicted"/>
<evidence type="ECO:0000256" key="1">
    <source>
        <dbReference type="SAM" id="MobiDB-lite"/>
    </source>
</evidence>
<dbReference type="AlphaFoldDB" id="A0A1J1HRP3"/>
<dbReference type="Proteomes" id="UP000183832">
    <property type="component" value="Unassembled WGS sequence"/>
</dbReference>
<gene>
    <name evidence="2" type="ORF">CLUMA_CG004390</name>
</gene>
<protein>
    <submittedName>
        <fullName evidence="2">CLUMA_CG004390, isoform A</fullName>
    </submittedName>
</protein>
<feature type="region of interest" description="Disordered" evidence="1">
    <location>
        <begin position="95"/>
        <end position="114"/>
    </location>
</feature>
<accession>A0A1J1HRP3</accession>
<keyword evidence="3" id="KW-1185">Reference proteome</keyword>
<reference evidence="2 3" key="1">
    <citation type="submission" date="2015-04" db="EMBL/GenBank/DDBJ databases">
        <authorList>
            <person name="Syromyatnikov M.Y."/>
            <person name="Popov V.N."/>
        </authorList>
    </citation>
    <scope>NUCLEOTIDE SEQUENCE [LARGE SCALE GENOMIC DNA]</scope>
</reference>
<evidence type="ECO:0000313" key="2">
    <source>
        <dbReference type="EMBL" id="CRK90693.1"/>
    </source>
</evidence>
<dbReference type="EMBL" id="CVRI01000020">
    <property type="protein sequence ID" value="CRK90693.1"/>
    <property type="molecule type" value="Genomic_DNA"/>
</dbReference>